<feature type="compositionally biased region" description="Basic and acidic residues" evidence="8">
    <location>
        <begin position="983"/>
        <end position="992"/>
    </location>
</feature>
<keyword evidence="3" id="KW-0677">Repeat</keyword>
<protein>
    <recommendedName>
        <fullName evidence="9">Histone deacetylase interacting domain-containing protein</fullName>
    </recommendedName>
</protein>
<keyword evidence="4" id="KW-0805">Transcription regulation</keyword>
<dbReference type="GO" id="GO:0000785">
    <property type="term" value="C:chromatin"/>
    <property type="evidence" value="ECO:0007669"/>
    <property type="project" value="TreeGrafter"/>
</dbReference>
<dbReference type="SMART" id="SM00761">
    <property type="entry name" value="HDAC_interact"/>
    <property type="match status" value="1"/>
</dbReference>
<dbReference type="Pfam" id="PF02671">
    <property type="entry name" value="PAH"/>
    <property type="match status" value="3"/>
</dbReference>
<keyword evidence="6 7" id="KW-0539">Nucleus</keyword>
<evidence type="ECO:0000256" key="1">
    <source>
        <dbReference type="ARBA" id="ARBA00004123"/>
    </source>
</evidence>
<feature type="compositionally biased region" description="Basic and acidic residues" evidence="8">
    <location>
        <begin position="792"/>
        <end position="803"/>
    </location>
</feature>
<evidence type="ECO:0000256" key="2">
    <source>
        <dbReference type="ARBA" id="ARBA00022491"/>
    </source>
</evidence>
<evidence type="ECO:0000259" key="9">
    <source>
        <dbReference type="SMART" id="SM00761"/>
    </source>
</evidence>
<keyword evidence="5" id="KW-0804">Transcription</keyword>
<dbReference type="EMBL" id="CM035436">
    <property type="protein sequence ID" value="KAH7289368.1"/>
    <property type="molecule type" value="Genomic_DNA"/>
</dbReference>
<feature type="compositionally biased region" description="Basic and acidic residues" evidence="8">
    <location>
        <begin position="772"/>
        <end position="782"/>
    </location>
</feature>
<feature type="compositionally biased region" description="Low complexity" evidence="8">
    <location>
        <begin position="1019"/>
        <end position="1028"/>
    </location>
</feature>
<gene>
    <name evidence="10" type="ORF">KP509_31G072300</name>
</gene>
<organism evidence="10 11">
    <name type="scientific">Ceratopteris richardii</name>
    <name type="common">Triangle waterfern</name>
    <dbReference type="NCBI Taxonomy" id="49495"/>
    <lineage>
        <taxon>Eukaryota</taxon>
        <taxon>Viridiplantae</taxon>
        <taxon>Streptophyta</taxon>
        <taxon>Embryophyta</taxon>
        <taxon>Tracheophyta</taxon>
        <taxon>Polypodiopsida</taxon>
        <taxon>Polypodiidae</taxon>
        <taxon>Polypodiales</taxon>
        <taxon>Pteridineae</taxon>
        <taxon>Pteridaceae</taxon>
        <taxon>Parkerioideae</taxon>
        <taxon>Ceratopteris</taxon>
    </lineage>
</organism>
<dbReference type="SUPFAM" id="SSF47762">
    <property type="entry name" value="PAH2 domain"/>
    <property type="match status" value="3"/>
</dbReference>
<feature type="compositionally biased region" description="Acidic residues" evidence="8">
    <location>
        <begin position="1009"/>
        <end position="1018"/>
    </location>
</feature>
<dbReference type="InterPro" id="IPR031693">
    <property type="entry name" value="Sin3_C"/>
</dbReference>
<dbReference type="PANTHER" id="PTHR12346:SF0">
    <property type="entry name" value="SIN3A, ISOFORM G"/>
    <property type="match status" value="1"/>
</dbReference>
<dbReference type="PANTHER" id="PTHR12346">
    <property type="entry name" value="SIN3B-RELATED"/>
    <property type="match status" value="1"/>
</dbReference>
<feature type="compositionally biased region" description="Basic and acidic residues" evidence="8">
    <location>
        <begin position="883"/>
        <end position="901"/>
    </location>
</feature>
<accession>A0A8T2R0Y3</accession>
<dbReference type="InterPro" id="IPR003822">
    <property type="entry name" value="PAH"/>
</dbReference>
<dbReference type="Gene3D" id="1.20.1160.11">
    <property type="entry name" value="Paired amphipathic helix"/>
    <property type="match status" value="3"/>
</dbReference>
<feature type="region of interest" description="Disordered" evidence="8">
    <location>
        <begin position="922"/>
        <end position="1054"/>
    </location>
</feature>
<dbReference type="FunFam" id="1.20.1160.11:FF:000002">
    <property type="entry name" value="Paired amphipathic helix protein SIN3"/>
    <property type="match status" value="1"/>
</dbReference>
<reference evidence="10" key="1">
    <citation type="submission" date="2021-08" db="EMBL/GenBank/DDBJ databases">
        <title>WGS assembly of Ceratopteris richardii.</title>
        <authorList>
            <person name="Marchant D.B."/>
            <person name="Chen G."/>
            <person name="Jenkins J."/>
            <person name="Shu S."/>
            <person name="Leebens-Mack J."/>
            <person name="Grimwood J."/>
            <person name="Schmutz J."/>
            <person name="Soltis P."/>
            <person name="Soltis D."/>
            <person name="Chen Z.-H."/>
        </authorList>
    </citation>
    <scope>NUCLEOTIDE SEQUENCE</scope>
    <source>
        <strain evidence="10">Whitten #5841</strain>
        <tissue evidence="10">Leaf</tissue>
    </source>
</reference>
<evidence type="ECO:0000313" key="10">
    <source>
        <dbReference type="EMBL" id="KAH7289368.1"/>
    </source>
</evidence>
<keyword evidence="11" id="KW-1185">Reference proteome</keyword>
<feature type="compositionally biased region" description="Basic and acidic residues" evidence="8">
    <location>
        <begin position="429"/>
        <end position="471"/>
    </location>
</feature>
<evidence type="ECO:0000256" key="5">
    <source>
        <dbReference type="ARBA" id="ARBA00023163"/>
    </source>
</evidence>
<dbReference type="Pfam" id="PF08295">
    <property type="entry name" value="Sin3_corepress"/>
    <property type="match status" value="1"/>
</dbReference>
<feature type="region of interest" description="Disordered" evidence="8">
    <location>
        <begin position="878"/>
        <end position="901"/>
    </location>
</feature>
<dbReference type="GO" id="GO:0000118">
    <property type="term" value="C:histone deacetylase complex"/>
    <property type="evidence" value="ECO:0007669"/>
    <property type="project" value="TreeGrafter"/>
</dbReference>
<dbReference type="Pfam" id="PF16879">
    <property type="entry name" value="Sin3a_C"/>
    <property type="match status" value="1"/>
</dbReference>
<proteinExistence type="predicted"/>
<dbReference type="PROSITE" id="PS51477">
    <property type="entry name" value="PAH"/>
    <property type="match status" value="3"/>
</dbReference>
<evidence type="ECO:0000256" key="7">
    <source>
        <dbReference type="PROSITE-ProRule" id="PRU00810"/>
    </source>
</evidence>
<dbReference type="GO" id="GO:0003714">
    <property type="term" value="F:transcription corepressor activity"/>
    <property type="evidence" value="ECO:0007669"/>
    <property type="project" value="InterPro"/>
</dbReference>
<dbReference type="InterPro" id="IPR036600">
    <property type="entry name" value="PAH_sf"/>
</dbReference>
<comment type="subcellular location">
    <subcellularLocation>
        <location evidence="1 7">Nucleus</location>
    </subcellularLocation>
</comment>
<evidence type="ECO:0000256" key="6">
    <source>
        <dbReference type="ARBA" id="ARBA00023242"/>
    </source>
</evidence>
<feature type="region of interest" description="Disordered" evidence="8">
    <location>
        <begin position="197"/>
        <end position="340"/>
    </location>
</feature>
<feature type="compositionally biased region" description="Basic and acidic residues" evidence="8">
    <location>
        <begin position="205"/>
        <end position="292"/>
    </location>
</feature>
<feature type="region of interest" description="Disordered" evidence="8">
    <location>
        <begin position="429"/>
        <end position="481"/>
    </location>
</feature>
<dbReference type="OrthoDB" id="10265969at2759"/>
<evidence type="ECO:0000313" key="11">
    <source>
        <dbReference type="Proteomes" id="UP000825935"/>
    </source>
</evidence>
<evidence type="ECO:0000256" key="8">
    <source>
        <dbReference type="SAM" id="MobiDB-lite"/>
    </source>
</evidence>
<feature type="domain" description="Histone deacetylase interacting" evidence="9">
    <location>
        <begin position="495"/>
        <end position="595"/>
    </location>
</feature>
<feature type="region of interest" description="Disordered" evidence="8">
    <location>
        <begin position="772"/>
        <end position="803"/>
    </location>
</feature>
<dbReference type="FunFam" id="1.20.1160.11:FF:000001">
    <property type="entry name" value="Paired amphipathic helix protein Sin3"/>
    <property type="match status" value="1"/>
</dbReference>
<feature type="region of interest" description="Disordered" evidence="8">
    <location>
        <begin position="1"/>
        <end position="32"/>
    </location>
</feature>
<dbReference type="OMA" id="GLCRDAH"/>
<evidence type="ECO:0000256" key="3">
    <source>
        <dbReference type="ARBA" id="ARBA00022737"/>
    </source>
</evidence>
<sequence>MKRSRDENGATGPQLKRHSFSRGDISVPAAQSQQRLTTDDALSYLQAVKDIFKDRKGKYDEFLEVMKDFKAQRINTPGVIARVKELFKGHRDLILGFNTFLPKGYEIRLPPEEEPPKRPPVEFDQAISYVNRIKTRFQREDHIYKAFLEILNMYRKGNKSINEVYQEVATLFNDHQDLLEEFKCFLPDSSGVTHTIARGPAPMMGRRDEKPSTIRHTQVEKPVKREKVLSTSVECDRSSEKVVARERPDRATMEADKEQIKKERELKCEKEQRQVEKEEKDSEQEGDKDSDTQQRLPNKRKSARRADELIRKQSQVGEGGEAMAGTSAPPPSVEEKKIPKGLQRKPAFFEHVKSKLRSRETYQEFLKCLNLYSEEIITRKQLHSLVDGLLGKFPELVEGFNDFLAHCESNEGYLANLVSKKLEDGPLLKPKVERERERERDRDREDGVEHVQVAEKDRERERHLTSREVPSHKGSLGGNREKFATKPISELDLSNCEQCTPSYRLLPKSYPKPLVSHRKPLAHEVLNDSWVSVTSGSEDYSFKHMRRNQYEESLFRCEDDRFELDMLLESTAVTAKRMEELLEKMQDINTKQDGQVHLDDYLTAINIRCIERIYGDHGLDVIELLRKNAAVALPVILSRLKQKRDEWTKCKEDMNKVWAEVYAKNYHKSLDHRSFYFKQQDKKSLSMKEIKEINEKKQKDDDFILSIAAGNRRSLIPDLRFEYPEPDVNEDLYQIIKHSADEMCTTMEQSDKIMRLWMAFFEPIFGVPSRSHAAEDTEEVSKGKQTKLQEAVSRKNEADARKDDKGLVSDMEIERAVSSDKLETMRAEKCSANASSYRIDESVGLAGASDEQKMNNYPCSVSRNDATLGAQSDQMHLAVHPGTDNEKASKEKDNLLDTRRTIDVKRESETWDMRGDHSRIIVNGRMEREEGELSPSPEAEGRLRENFNTRGPSMETMPASGKQDGVRSHGFRGHVEEDDDMECDRKGEGEHDADADDEGEESAPKSSDESENPSEAGEEASGSESGNAEDSREDDEDEQEVKNESEGEAEGMADVEGEGMPLASSEKLLHSCMPLAAHAPSIMSNPASHKGSTVFYGNDTLYVLFRLHQALYERIHAAKVHALAAEEKQKSSKDHSSDLYRKFMRALYNLLDGTIDNAKFEDDCRALIGTQSYVLFTMDKLIFKLVKQLQSIASDEMANKLLTLHTYEKSRAPINFVDAVYHANASTLLQDENVYRFEHRSNPSQLFIQLMEGGAEKLEAAANAIELSFFNYLNRFLFSTTDARRQQAPIFLKRNKGGSADDDHHSKLIKAMHDVFVANGLECKISCKTSKVINCFCKSFLMFPQCYPMCVIYVHSDVLKVSYVLDTEDLLFRRKRKEKKAITIISNSVTNNRVFKFHRWIECHHNQKKDR</sequence>
<dbReference type="Proteomes" id="UP000825935">
    <property type="component" value="Chromosome 31"/>
</dbReference>
<dbReference type="GO" id="GO:0000122">
    <property type="term" value="P:negative regulation of transcription by RNA polymerase II"/>
    <property type="evidence" value="ECO:0007669"/>
    <property type="project" value="TreeGrafter"/>
</dbReference>
<dbReference type="FunFam" id="1.20.1160.11:FF:000003">
    <property type="entry name" value="Paired amphipathic helix SIN3-like protein"/>
    <property type="match status" value="1"/>
</dbReference>
<evidence type="ECO:0000256" key="4">
    <source>
        <dbReference type="ARBA" id="ARBA00023015"/>
    </source>
</evidence>
<dbReference type="InterPro" id="IPR013194">
    <property type="entry name" value="HDAC_interact_dom"/>
</dbReference>
<dbReference type="InterPro" id="IPR039774">
    <property type="entry name" value="Sin3-like"/>
</dbReference>
<comment type="caution">
    <text evidence="10">The sequence shown here is derived from an EMBL/GenBank/DDBJ whole genome shotgun (WGS) entry which is preliminary data.</text>
</comment>
<name>A0A8T2R0Y3_CERRI</name>
<keyword evidence="2" id="KW-0678">Repressor</keyword>